<proteinExistence type="predicted"/>
<reference evidence="1 2" key="1">
    <citation type="submission" date="2014-02" db="EMBL/GenBank/DDBJ databases">
        <title>Vibrio fortis Dalian14 Genome Sequencing.</title>
        <authorList>
            <person name="Wang Y."/>
            <person name="Song L."/>
            <person name="Liu G."/>
            <person name="Ding J."/>
        </authorList>
    </citation>
    <scope>NUCLEOTIDE SEQUENCE [LARGE SCALE GENOMIC DNA]</scope>
    <source>
        <strain evidence="1 2">Dalian14</strain>
    </source>
</reference>
<keyword evidence="2" id="KW-1185">Reference proteome</keyword>
<protein>
    <recommendedName>
        <fullName evidence="3">Lipoprotein</fullName>
    </recommendedName>
</protein>
<comment type="caution">
    <text evidence="1">The sequence shown here is derived from an EMBL/GenBank/DDBJ whole genome shotgun (WGS) entry which is preliminary data.</text>
</comment>
<evidence type="ECO:0000313" key="1">
    <source>
        <dbReference type="EMBL" id="KDN27549.1"/>
    </source>
</evidence>
<sequence>MKIDKLTVGFLSIVLTACSSTTSDFKQKPSVLNSAKAYTYQTVETPKTKELLLRDYVYYAAQQADKMKFKKFALIQEYSQNKFGGFNSSKITTFMFNSELDFNEIKNYESPYKKLKLLGVFDTEEYKDKRFHKVGLIPGLV</sequence>
<dbReference type="STRING" id="212667.VFDL14_21395"/>
<evidence type="ECO:0008006" key="3">
    <source>
        <dbReference type="Google" id="ProtNLM"/>
    </source>
</evidence>
<organism evidence="1 2">
    <name type="scientific">Vibrio fortis</name>
    <dbReference type="NCBI Taxonomy" id="212667"/>
    <lineage>
        <taxon>Bacteria</taxon>
        <taxon>Pseudomonadati</taxon>
        <taxon>Pseudomonadota</taxon>
        <taxon>Gammaproteobacteria</taxon>
        <taxon>Vibrionales</taxon>
        <taxon>Vibrionaceae</taxon>
        <taxon>Vibrio</taxon>
    </lineage>
</organism>
<name>A0A066UTU5_9VIBR</name>
<gene>
    <name evidence="1" type="ORF">VFDL14_21395</name>
</gene>
<accession>A0A066UTU5</accession>
<dbReference type="AlphaFoldDB" id="A0A066UTU5"/>
<dbReference type="OrthoDB" id="5918968at2"/>
<dbReference type="EMBL" id="JFFR01000027">
    <property type="protein sequence ID" value="KDN27549.1"/>
    <property type="molecule type" value="Genomic_DNA"/>
</dbReference>
<dbReference type="RefSeq" id="WP_032552803.1">
    <property type="nucleotide sequence ID" value="NZ_JBEEAX010000004.1"/>
</dbReference>
<dbReference type="PROSITE" id="PS51257">
    <property type="entry name" value="PROKAR_LIPOPROTEIN"/>
    <property type="match status" value="1"/>
</dbReference>
<evidence type="ECO:0000313" key="2">
    <source>
        <dbReference type="Proteomes" id="UP000027219"/>
    </source>
</evidence>
<dbReference type="Proteomes" id="UP000027219">
    <property type="component" value="Unassembled WGS sequence"/>
</dbReference>